<proteinExistence type="inferred from homology"/>
<dbReference type="InterPro" id="IPR042100">
    <property type="entry name" value="Bug_dom1"/>
</dbReference>
<keyword evidence="4" id="KW-1185">Reference proteome</keyword>
<evidence type="ECO:0000256" key="2">
    <source>
        <dbReference type="SAM" id="SignalP"/>
    </source>
</evidence>
<dbReference type="Gene3D" id="3.40.190.150">
    <property type="entry name" value="Bordetella uptake gene, domain 1"/>
    <property type="match status" value="1"/>
</dbReference>
<dbReference type="EMBL" id="PEOG01000023">
    <property type="protein sequence ID" value="PIM53254.1"/>
    <property type="molecule type" value="Genomic_DNA"/>
</dbReference>
<dbReference type="AlphaFoldDB" id="A0A2G9CCA0"/>
<dbReference type="PANTHER" id="PTHR42928">
    <property type="entry name" value="TRICARBOXYLATE-BINDING PROTEIN"/>
    <property type="match status" value="1"/>
</dbReference>
<dbReference type="Gene3D" id="3.40.190.10">
    <property type="entry name" value="Periplasmic binding protein-like II"/>
    <property type="match status" value="1"/>
</dbReference>
<evidence type="ECO:0000256" key="1">
    <source>
        <dbReference type="ARBA" id="ARBA00006987"/>
    </source>
</evidence>
<evidence type="ECO:0000313" key="4">
    <source>
        <dbReference type="Proteomes" id="UP000231501"/>
    </source>
</evidence>
<dbReference type="InterPro" id="IPR005064">
    <property type="entry name" value="BUG"/>
</dbReference>
<comment type="caution">
    <text evidence="3">The sequence shown here is derived from an EMBL/GenBank/DDBJ whole genome shotgun (WGS) entry which is preliminary data.</text>
</comment>
<sequence length="343" mass="35266">MTRSSRSQPLRPSLAGATGSAAAAFLALGVLASAMPAVALAAEAAYPAQPIKLIVPFPPGGGTDIVSRLILDKVREDTGWTFVADNKAGAGGNIGLDAVAKSKADGYTLGMGQTANLAINPTLYPRMPYDAAKAFTPVALVAGQPVVLVVTAASPYKTLSELVAAARAKPGTLTMASAGNGTVGHLTGELFSRQAGIRVTHIPYKGAGPAATDLLGGQVDYYFATPQTVVSFLKAGRLRALAVSSATRLPVLPDVPTVAESGYKGFDTSDWKMIVAPAGTPAAVINRMNAQVQKALSKAAMIGQLQSEGSVPMAGTPQQAAQFLAREQQRWGEVVRAANVKVD</sequence>
<protein>
    <submittedName>
        <fullName evidence="3">LacI family transcriptional regulator</fullName>
    </submittedName>
</protein>
<feature type="chain" id="PRO_5013943433" evidence="2">
    <location>
        <begin position="42"/>
        <end position="343"/>
    </location>
</feature>
<organism evidence="3 4">
    <name type="scientific">Roseateles chitinivorans</name>
    <dbReference type="NCBI Taxonomy" id="2917965"/>
    <lineage>
        <taxon>Bacteria</taxon>
        <taxon>Pseudomonadati</taxon>
        <taxon>Pseudomonadota</taxon>
        <taxon>Betaproteobacteria</taxon>
        <taxon>Burkholderiales</taxon>
        <taxon>Sphaerotilaceae</taxon>
        <taxon>Roseateles</taxon>
    </lineage>
</organism>
<dbReference type="Proteomes" id="UP000231501">
    <property type="component" value="Unassembled WGS sequence"/>
</dbReference>
<dbReference type="PANTHER" id="PTHR42928:SF5">
    <property type="entry name" value="BLR1237 PROTEIN"/>
    <property type="match status" value="1"/>
</dbReference>
<reference evidence="3 4" key="1">
    <citation type="submission" date="2017-11" db="EMBL/GenBank/DDBJ databases">
        <title>Draft genome sequence of Mitsuaria sp. HWN-4.</title>
        <authorList>
            <person name="Gundlapally S.R."/>
        </authorList>
    </citation>
    <scope>NUCLEOTIDE SEQUENCE [LARGE SCALE GENOMIC DNA]</scope>
    <source>
        <strain evidence="3 4">HWN-4</strain>
    </source>
</reference>
<dbReference type="Pfam" id="PF03401">
    <property type="entry name" value="TctC"/>
    <property type="match status" value="1"/>
</dbReference>
<feature type="signal peptide" evidence="2">
    <location>
        <begin position="1"/>
        <end position="41"/>
    </location>
</feature>
<name>A0A2G9CCA0_9BURK</name>
<dbReference type="OrthoDB" id="8678477at2"/>
<gene>
    <name evidence="3" type="ORF">CS062_10240</name>
</gene>
<comment type="similarity">
    <text evidence="1">Belongs to the UPF0065 (bug) family.</text>
</comment>
<dbReference type="SUPFAM" id="SSF53850">
    <property type="entry name" value="Periplasmic binding protein-like II"/>
    <property type="match status" value="1"/>
</dbReference>
<keyword evidence="2" id="KW-0732">Signal</keyword>
<dbReference type="CDD" id="cd13578">
    <property type="entry name" value="PBP2_Bug27"/>
    <property type="match status" value="1"/>
</dbReference>
<accession>A0A2G9CCA0</accession>
<evidence type="ECO:0000313" key="3">
    <source>
        <dbReference type="EMBL" id="PIM53254.1"/>
    </source>
</evidence>
<dbReference type="PIRSF" id="PIRSF017082">
    <property type="entry name" value="YflP"/>
    <property type="match status" value="1"/>
</dbReference>